<dbReference type="RefSeq" id="WP_049584542.1">
    <property type="nucleotide sequence ID" value="NZ_CAWQXX010000047.1"/>
</dbReference>
<accession>A0A1G5RD11</accession>
<dbReference type="AlphaFoldDB" id="A0A1G5RD11"/>
<dbReference type="OrthoDB" id="1956004at2"/>
<evidence type="ECO:0000313" key="3">
    <source>
        <dbReference type="Proteomes" id="UP000183223"/>
    </source>
</evidence>
<dbReference type="PROSITE" id="PS51642">
    <property type="entry name" value="HEMOPEXIN_2"/>
    <property type="match status" value="3"/>
</dbReference>
<dbReference type="Gene3D" id="2.60.120.400">
    <property type="entry name" value="Calcium-mediated lectin"/>
    <property type="match status" value="1"/>
</dbReference>
<evidence type="ECO:0000313" key="2">
    <source>
        <dbReference type="EMBL" id="SCZ71758.1"/>
    </source>
</evidence>
<dbReference type="Proteomes" id="UP000183223">
    <property type="component" value="Unassembled WGS sequence"/>
</dbReference>
<dbReference type="Gene3D" id="2.110.10.10">
    <property type="entry name" value="Hemopexin-like domain"/>
    <property type="match status" value="2"/>
</dbReference>
<dbReference type="InterPro" id="IPR036375">
    <property type="entry name" value="Hemopexin-like_dom_sf"/>
</dbReference>
<name>A0A1G5RD11_PHOLU</name>
<feature type="domain" description="Calcium-mediated lectin" evidence="1">
    <location>
        <begin position="238"/>
        <end position="342"/>
    </location>
</feature>
<dbReference type="EMBL" id="FMWJ01000026">
    <property type="protein sequence ID" value="SCZ71758.1"/>
    <property type="molecule type" value="Genomic_DNA"/>
</dbReference>
<sequence length="343" mass="37980">MNTNTYLFLDAENIKYHDDAQINKGDTPQPISKNWPSLPIAFQRHIDDVINLNGYLYFFKGSQYLKFDIKKSQVIEGPKHIIEGWPGLRGTEFENGIDAATEWVDTKRDVVCFFKGRDCIDYTVSSHTISKKTISARWGTTGNYSGFNSNLDAVILWRNIAGYLIYLFKDGNYIRYNTNSNTIDIGPTSTQAGWPGVTFNKIQAAVSVDTDLLGSDRGSNSSCGGTCGTNDTGKHCLQLPHSIRFGLTAYNNTNIQQTVKVYIDDLLVDTLTNKGKNNPMATKIYTSGTGKVCIAIEGNGKPSKLRYFDNTLDGKPGTAIIGAENGTNDNYNDCVVMLNWPLV</sequence>
<dbReference type="Pfam" id="PF00045">
    <property type="entry name" value="Hemopexin"/>
    <property type="match status" value="1"/>
</dbReference>
<dbReference type="GeneID" id="45657443"/>
<organism evidence="2 3">
    <name type="scientific">Photorhabdus luminescens</name>
    <name type="common">Xenorhabdus luminescens</name>
    <dbReference type="NCBI Taxonomy" id="29488"/>
    <lineage>
        <taxon>Bacteria</taxon>
        <taxon>Pseudomonadati</taxon>
        <taxon>Pseudomonadota</taxon>
        <taxon>Gammaproteobacteria</taxon>
        <taxon>Enterobacterales</taxon>
        <taxon>Morganellaceae</taxon>
        <taxon>Photorhabdus</taxon>
    </lineage>
</organism>
<dbReference type="SUPFAM" id="SSF50923">
    <property type="entry name" value="Hemopexin-like domain"/>
    <property type="match status" value="1"/>
</dbReference>
<dbReference type="Pfam" id="PF07472">
    <property type="entry name" value="PA-IIL"/>
    <property type="match status" value="1"/>
</dbReference>
<gene>
    <name evidence="2" type="ORF">SAMN02982990_03845</name>
</gene>
<dbReference type="InterPro" id="IPR036684">
    <property type="entry name" value="Ca_lectin_sf"/>
</dbReference>
<dbReference type="InterPro" id="IPR018487">
    <property type="entry name" value="Hemopexin-like_repeat"/>
</dbReference>
<keyword evidence="3" id="KW-1185">Reference proteome</keyword>
<dbReference type="SMART" id="SM00120">
    <property type="entry name" value="HX"/>
    <property type="match status" value="3"/>
</dbReference>
<reference evidence="3" key="1">
    <citation type="submission" date="2016-10" db="EMBL/GenBank/DDBJ databases">
        <authorList>
            <person name="Varghese N."/>
            <person name="Submissions S."/>
        </authorList>
    </citation>
    <scope>NUCLEOTIDE SEQUENCE [LARGE SCALE GENOMIC DNA]</scope>
    <source>
        <strain evidence="3">ATCC 29999</strain>
    </source>
</reference>
<evidence type="ECO:0000259" key="1">
    <source>
        <dbReference type="Pfam" id="PF07472"/>
    </source>
</evidence>
<protein>
    <submittedName>
        <fullName evidence="2">Hemopexin</fullName>
    </submittedName>
</protein>
<proteinExistence type="predicted"/>
<dbReference type="InterPro" id="IPR010907">
    <property type="entry name" value="Ca-mediated_lectin"/>
</dbReference>
<dbReference type="SUPFAM" id="SSF82026">
    <property type="entry name" value="Calcium-mediated lectin"/>
    <property type="match status" value="1"/>
</dbReference>